<evidence type="ECO:0000256" key="7">
    <source>
        <dbReference type="RuleBase" id="RU000587"/>
    </source>
</evidence>
<feature type="region of interest" description="Disordered" evidence="8">
    <location>
        <begin position="167"/>
        <end position="192"/>
    </location>
</feature>
<sequence length="1253" mass="141973">MEAPDKSDSDPQKLGEDVFDIESPDEETTLDEERSPLPFSKEIGLNPITDTIFDMSPPSPPPSPISAAQLCGEDEKCIAEFNELQVTIRKSFGALQEEFEVEEPGDVVRQLGSHSKQIHLAKTASFDAHIDLLTQEVSDAIQKALPFLNMQHHDVVAALHESEKIIPQREESSEMEKPETKASQAKEDTSKSMAVAAASHLYPTGSATSSVLSHRPTPISTHLLSTLSEIYTTPSMGSKVSFELREQQHSETEAKPPDAVSGTIQIDTDYTPGSSRLRKDGKKRVESSRLSIPSSRMERAKKLVREEGDTKVIPVDPGLLTYAASKVGKSVFDVWIKHMSKQMMKSKQRMDILRDEHVSRRKSASTSRLYQLMSEYLPETRHYIQKHIVNHLEYTLAKSRFTINPRSAMYAAQLSVRDRLIETFNDTTQIVNMKCIKRAYYLSIEYLIGRSMRDNLINLQLMGQYATALLELGYSLEDMLEFERDPGLGNGGLGRLAACFLDSLTTQSYPVWGYGLRYQYGMFRQEIFKGRQIEIPDVWLSGGNPWEIERKDVRYKVRFGGFVRELPKTPTQIVSEPCSCTWEGGSVVDAVAYDWPISGYGTFTTNNLRLWSSRPNELFDLDSFNKGNYGEMLKERQDVEHLCSVLYPDDSTEAGRLLRFKQQYFFASATMQDIIRRAIHTGNPLTKLPSLAACQLNDTHPSICIPELMRLLVDVHGMRFFTAWDVCSHVFSYTCHTILPEALETWPVSFFERVLPRHLKIIYDINWFFIQAVKRKYPGNESIIKSLSLIDESTPRRVRMSHLAIVGSHKVNGVAQLHTNILKEQTFKPFFQLFPRRFINITNGVTPRRWLLSCNPFLSQIISHVLGSRNWVTDTRELSLLRSACRSRSLQRLWRAAKILNKERLAEHIQQTRGISISPTSMFDIQVKRIHEYKRQLMHALFILHKYLWMKSQVEEADDIDCAELLPGVVSRVHIFAGKAAPAYHRAKQIISLICAIANLVNNDPDIGKALKVVFLPNYSVSLAEIIIPASDVHEHISTAGTEASGTSVMKFCFSGGLLLGTRDGASIEIAQDVGEKNVFFFGASSSEVDKTRQLYAKKEKQESLCEELTEVLDFIEDHKLDTNGLALTDCCGFMDIIKDLRDGHDYYLIAHDFKSYIETQAKVESLWLNPDIWVEKSILTTAGMGRFSSDRSTAQYARKIWHVQPYPLVCEVGDERQWEPKEKTKGIRSKLASSGIPDEVEKEVEIEEAAGM</sequence>
<evidence type="ECO:0000256" key="6">
    <source>
        <dbReference type="ARBA" id="ARBA00023277"/>
    </source>
</evidence>
<keyword evidence="5 7" id="KW-0663">Pyridoxal phosphate</keyword>
<dbReference type="PANTHER" id="PTHR11468">
    <property type="entry name" value="GLYCOGEN PHOSPHORYLASE"/>
    <property type="match status" value="1"/>
</dbReference>
<comment type="catalytic activity">
    <reaction evidence="7">
        <text>[(1-&gt;4)-alpha-D-glucosyl](n) + phosphate = [(1-&gt;4)-alpha-D-glucosyl](n-1) + alpha-D-glucose 1-phosphate</text>
        <dbReference type="Rhea" id="RHEA:41732"/>
        <dbReference type="Rhea" id="RHEA-COMP:9584"/>
        <dbReference type="Rhea" id="RHEA-COMP:9586"/>
        <dbReference type="ChEBI" id="CHEBI:15444"/>
        <dbReference type="ChEBI" id="CHEBI:43474"/>
        <dbReference type="ChEBI" id="CHEBI:58601"/>
        <dbReference type="EC" id="2.4.1.1"/>
    </reaction>
</comment>
<dbReference type="NCBIfam" id="TIGR02093">
    <property type="entry name" value="P_ylase"/>
    <property type="match status" value="1"/>
</dbReference>
<dbReference type="Proteomes" id="UP001057375">
    <property type="component" value="Unassembled WGS sequence"/>
</dbReference>
<evidence type="ECO:0000256" key="1">
    <source>
        <dbReference type="ARBA" id="ARBA00001933"/>
    </source>
</evidence>
<evidence type="ECO:0000313" key="10">
    <source>
        <dbReference type="Proteomes" id="UP001057375"/>
    </source>
</evidence>
<dbReference type="InterPro" id="IPR011833">
    <property type="entry name" value="Glycg_phsphrylas"/>
</dbReference>
<feature type="region of interest" description="Disordered" evidence="8">
    <location>
        <begin position="249"/>
        <end position="289"/>
    </location>
</feature>
<dbReference type="InterPro" id="IPR000811">
    <property type="entry name" value="Glyco_trans_35"/>
</dbReference>
<keyword evidence="6 7" id="KW-0119">Carbohydrate metabolism</keyword>
<dbReference type="PANTHER" id="PTHR11468:SF3">
    <property type="entry name" value="GLYCOGEN PHOSPHORYLASE, LIVER FORM"/>
    <property type="match status" value="1"/>
</dbReference>
<name>A0ABQ5KKU1_9EUKA</name>
<gene>
    <name evidence="9" type="ORF">ADUPG1_005951</name>
</gene>
<dbReference type="EMBL" id="BQXS01009693">
    <property type="protein sequence ID" value="GKT31540.1"/>
    <property type="molecule type" value="Genomic_DNA"/>
</dbReference>
<evidence type="ECO:0000256" key="5">
    <source>
        <dbReference type="ARBA" id="ARBA00022898"/>
    </source>
</evidence>
<comment type="function">
    <text evidence="7">Allosteric enzyme that catalyzes the rate-limiting step in glycogen catabolism, the phosphorolytic cleavage of glycogen to produce glucose-1-phosphate, and plays a central role in maintaining cellular and organismal glucose homeostasis.</text>
</comment>
<proteinExistence type="inferred from homology"/>
<dbReference type="SUPFAM" id="SSF53756">
    <property type="entry name" value="UDP-Glycosyltransferase/glycogen phosphorylase"/>
    <property type="match status" value="1"/>
</dbReference>
<evidence type="ECO:0000256" key="8">
    <source>
        <dbReference type="SAM" id="MobiDB-lite"/>
    </source>
</evidence>
<protein>
    <recommendedName>
        <fullName evidence="7">Alpha-1,4 glucan phosphorylase</fullName>
        <ecNumber evidence="7">2.4.1.1</ecNumber>
    </recommendedName>
</protein>
<reference evidence="9" key="1">
    <citation type="submission" date="2022-03" db="EMBL/GenBank/DDBJ databases">
        <title>Draft genome sequence of Aduncisulcus paluster, a free-living microaerophilic Fornicata.</title>
        <authorList>
            <person name="Yuyama I."/>
            <person name="Kume K."/>
            <person name="Tamura T."/>
            <person name="Inagaki Y."/>
            <person name="Hashimoto T."/>
        </authorList>
    </citation>
    <scope>NUCLEOTIDE SEQUENCE</scope>
    <source>
        <strain evidence="9">NY0171</strain>
    </source>
</reference>
<comment type="caution">
    <text evidence="9">The sequence shown here is derived from an EMBL/GenBank/DDBJ whole genome shotgun (WGS) entry which is preliminary data.</text>
</comment>
<evidence type="ECO:0000256" key="2">
    <source>
        <dbReference type="ARBA" id="ARBA00006047"/>
    </source>
</evidence>
<comment type="cofactor">
    <cofactor evidence="1 7">
        <name>pyridoxal 5'-phosphate</name>
        <dbReference type="ChEBI" id="CHEBI:597326"/>
    </cofactor>
</comment>
<keyword evidence="4 7" id="KW-0808">Transferase</keyword>
<evidence type="ECO:0000256" key="4">
    <source>
        <dbReference type="ARBA" id="ARBA00022679"/>
    </source>
</evidence>
<dbReference type="CDD" id="cd04300">
    <property type="entry name" value="GT35_Glycogen_Phosphorylase"/>
    <property type="match status" value="1"/>
</dbReference>
<dbReference type="Gene3D" id="3.40.50.2000">
    <property type="entry name" value="Glycogen Phosphorylase B"/>
    <property type="match status" value="2"/>
</dbReference>
<accession>A0ABQ5KKU1</accession>
<evidence type="ECO:0000256" key="3">
    <source>
        <dbReference type="ARBA" id="ARBA00022676"/>
    </source>
</evidence>
<feature type="region of interest" description="Disordered" evidence="8">
    <location>
        <begin position="1"/>
        <end position="43"/>
    </location>
</feature>
<comment type="similarity">
    <text evidence="2 7">Belongs to the glycogen phosphorylase family.</text>
</comment>
<feature type="compositionally biased region" description="Basic and acidic residues" evidence="8">
    <location>
        <begin position="1"/>
        <end position="16"/>
    </location>
</feature>
<feature type="compositionally biased region" description="Acidic residues" evidence="8">
    <location>
        <begin position="17"/>
        <end position="30"/>
    </location>
</feature>
<keyword evidence="3 7" id="KW-0328">Glycosyltransferase</keyword>
<feature type="compositionally biased region" description="Basic and acidic residues" evidence="8">
    <location>
        <begin position="167"/>
        <end position="190"/>
    </location>
</feature>
<keyword evidence="10" id="KW-1185">Reference proteome</keyword>
<dbReference type="Pfam" id="PF00343">
    <property type="entry name" value="Phosphorylase"/>
    <property type="match status" value="1"/>
</dbReference>
<organism evidence="9 10">
    <name type="scientific">Aduncisulcus paluster</name>
    <dbReference type="NCBI Taxonomy" id="2918883"/>
    <lineage>
        <taxon>Eukaryota</taxon>
        <taxon>Metamonada</taxon>
        <taxon>Carpediemonas-like organisms</taxon>
        <taxon>Aduncisulcus</taxon>
    </lineage>
</organism>
<dbReference type="EC" id="2.4.1.1" evidence="7"/>
<evidence type="ECO:0000313" key="9">
    <source>
        <dbReference type="EMBL" id="GKT31540.1"/>
    </source>
</evidence>
<feature type="compositionally biased region" description="Polar residues" evidence="8">
    <location>
        <begin position="262"/>
        <end position="274"/>
    </location>
</feature>